<evidence type="ECO:0000259" key="6">
    <source>
        <dbReference type="SMART" id="SM00385"/>
    </source>
</evidence>
<dbReference type="PANTHER" id="PTHR10177">
    <property type="entry name" value="CYCLINS"/>
    <property type="match status" value="1"/>
</dbReference>
<dbReference type="SMART" id="SM01332">
    <property type="entry name" value="Cyclin_C"/>
    <property type="match status" value="1"/>
</dbReference>
<evidence type="ECO:0000256" key="3">
    <source>
        <dbReference type="ARBA" id="ARBA00023306"/>
    </source>
</evidence>
<dbReference type="InterPro" id="IPR036915">
    <property type="entry name" value="Cyclin-like_sf"/>
</dbReference>
<gene>
    <name evidence="8" type="ORF">EGYM00392_LOCUS44408</name>
</gene>
<sequence>MDRNRRVPFHDIGNTVRATQQGSRKDSKGKPAAPHAVAGGAGGVAGAAPPCAPAAAYEPTAVCSETPAAAASSSVAPYSPGVDAPRAGDHLQVAQYTREIMQHLRNTESNFRPSANYMGRQTDINEKMRSILVDWLVDVHLKFKLLPETLHLAVILIDRFLASKVVTRQRLQLVGVVAMLIGAKYEEIYPPEIKDFIYISANTYTKDEILRMELLMLQTLEFNLTVPTIYPFVQRALQVFEADQVCRHMTYYFAELSLLDYNLLVFWPSTIAAACIYLARKVLISRAHMQGETWTDVLEHYTTYTWANPSFSRCVHALYDLVRGAKVHKCQAIRKKYSYAKNSGVSELADMEFSLPLLP</sequence>
<keyword evidence="2 4" id="KW-0195">Cyclin</keyword>
<evidence type="ECO:0000256" key="1">
    <source>
        <dbReference type="ARBA" id="ARBA00022618"/>
    </source>
</evidence>
<keyword evidence="1" id="KW-0132">Cell division</keyword>
<organism evidence="8">
    <name type="scientific">Eutreptiella gymnastica</name>
    <dbReference type="NCBI Taxonomy" id="73025"/>
    <lineage>
        <taxon>Eukaryota</taxon>
        <taxon>Discoba</taxon>
        <taxon>Euglenozoa</taxon>
        <taxon>Euglenida</taxon>
        <taxon>Spirocuta</taxon>
        <taxon>Euglenophyceae</taxon>
        <taxon>Eutreptiales</taxon>
        <taxon>Eutreptiaceae</taxon>
        <taxon>Eutreptiella</taxon>
    </lineage>
</organism>
<evidence type="ECO:0000256" key="2">
    <source>
        <dbReference type="ARBA" id="ARBA00023127"/>
    </source>
</evidence>
<dbReference type="GO" id="GO:0051301">
    <property type="term" value="P:cell division"/>
    <property type="evidence" value="ECO:0007669"/>
    <property type="project" value="UniProtKB-KW"/>
</dbReference>
<dbReference type="AlphaFoldDB" id="A0A7S1NPT6"/>
<dbReference type="SMART" id="SM00385">
    <property type="entry name" value="CYCLIN"/>
    <property type="match status" value="2"/>
</dbReference>
<dbReference type="EMBL" id="HBGA01119723">
    <property type="protein sequence ID" value="CAD9033261.1"/>
    <property type="molecule type" value="Transcribed_RNA"/>
</dbReference>
<evidence type="ECO:0000256" key="5">
    <source>
        <dbReference type="SAM" id="MobiDB-lite"/>
    </source>
</evidence>
<dbReference type="InterPro" id="IPR048258">
    <property type="entry name" value="Cyclins_cyclin-box"/>
</dbReference>
<dbReference type="GO" id="GO:0016538">
    <property type="term" value="F:cyclin-dependent protein serine/threonine kinase regulator activity"/>
    <property type="evidence" value="ECO:0007669"/>
    <property type="project" value="InterPro"/>
</dbReference>
<keyword evidence="3" id="KW-0131">Cell cycle</keyword>
<comment type="similarity">
    <text evidence="4">Belongs to the cyclin family.</text>
</comment>
<dbReference type="PROSITE" id="PS00292">
    <property type="entry name" value="CYCLINS"/>
    <property type="match status" value="1"/>
</dbReference>
<feature type="domain" description="Cyclin C-terminal" evidence="7">
    <location>
        <begin position="227"/>
        <end position="351"/>
    </location>
</feature>
<evidence type="ECO:0000259" key="7">
    <source>
        <dbReference type="SMART" id="SM01332"/>
    </source>
</evidence>
<dbReference type="Pfam" id="PF00134">
    <property type="entry name" value="Cyclin_N"/>
    <property type="match status" value="1"/>
</dbReference>
<dbReference type="Gene3D" id="1.10.472.10">
    <property type="entry name" value="Cyclin-like"/>
    <property type="match status" value="2"/>
</dbReference>
<evidence type="ECO:0000313" key="8">
    <source>
        <dbReference type="EMBL" id="CAD9033261.1"/>
    </source>
</evidence>
<evidence type="ECO:0000256" key="4">
    <source>
        <dbReference type="RuleBase" id="RU000383"/>
    </source>
</evidence>
<feature type="domain" description="Cyclin-like" evidence="6">
    <location>
        <begin position="231"/>
        <end position="320"/>
    </location>
</feature>
<dbReference type="CDD" id="cd20507">
    <property type="entry name" value="CYCLIN_CCNB1-like_rpt1"/>
    <property type="match status" value="1"/>
</dbReference>
<dbReference type="InterPro" id="IPR013763">
    <property type="entry name" value="Cyclin-like_dom"/>
</dbReference>
<dbReference type="Pfam" id="PF02984">
    <property type="entry name" value="Cyclin_C"/>
    <property type="match status" value="1"/>
</dbReference>
<dbReference type="GO" id="GO:0044772">
    <property type="term" value="P:mitotic cell cycle phase transition"/>
    <property type="evidence" value="ECO:0007669"/>
    <property type="project" value="InterPro"/>
</dbReference>
<protein>
    <recommendedName>
        <fullName evidence="9">Cyclin N-terminal domain-containing protein</fullName>
    </recommendedName>
</protein>
<name>A0A7S1NPT6_9EUGL</name>
<proteinExistence type="inferred from homology"/>
<dbReference type="InterPro" id="IPR004367">
    <property type="entry name" value="Cyclin_C-dom"/>
</dbReference>
<reference evidence="8" key="1">
    <citation type="submission" date="2021-01" db="EMBL/GenBank/DDBJ databases">
        <authorList>
            <person name="Corre E."/>
            <person name="Pelletier E."/>
            <person name="Niang G."/>
            <person name="Scheremetjew M."/>
            <person name="Finn R."/>
            <person name="Kale V."/>
            <person name="Holt S."/>
            <person name="Cochrane G."/>
            <person name="Meng A."/>
            <person name="Brown T."/>
            <person name="Cohen L."/>
        </authorList>
    </citation>
    <scope>NUCLEOTIDE SEQUENCE</scope>
    <source>
        <strain evidence="8">NIES-381</strain>
    </source>
</reference>
<dbReference type="InterPro" id="IPR039361">
    <property type="entry name" value="Cyclin"/>
</dbReference>
<accession>A0A7S1NPT6</accession>
<dbReference type="SUPFAM" id="SSF47954">
    <property type="entry name" value="Cyclin-like"/>
    <property type="match status" value="2"/>
</dbReference>
<feature type="region of interest" description="Disordered" evidence="5">
    <location>
        <begin position="1"/>
        <end position="37"/>
    </location>
</feature>
<dbReference type="FunFam" id="1.10.472.10:FF:000001">
    <property type="entry name" value="G2/mitotic-specific cyclin"/>
    <property type="match status" value="1"/>
</dbReference>
<evidence type="ECO:0008006" key="9">
    <source>
        <dbReference type="Google" id="ProtNLM"/>
    </source>
</evidence>
<dbReference type="InterPro" id="IPR006671">
    <property type="entry name" value="Cyclin_N"/>
</dbReference>
<feature type="domain" description="Cyclin-like" evidence="6">
    <location>
        <begin position="134"/>
        <end position="218"/>
    </location>
</feature>